<dbReference type="OrthoDB" id="10252587at2759"/>
<dbReference type="GO" id="GO:0000811">
    <property type="term" value="C:GINS complex"/>
    <property type="evidence" value="ECO:0007669"/>
    <property type="project" value="UniProtKB-UniRule"/>
</dbReference>
<comment type="subcellular location">
    <subcellularLocation>
        <location evidence="1">Nucleus</location>
    </subcellularLocation>
</comment>
<protein>
    <recommendedName>
        <fullName evidence="1">DNA replication complex GINS protein PSF1</fullName>
    </recommendedName>
</protein>
<dbReference type="EMBL" id="LSSN01005224">
    <property type="protein sequence ID" value="OMJ09979.1"/>
    <property type="molecule type" value="Genomic_DNA"/>
</dbReference>
<organism evidence="3 4">
    <name type="scientific">Smittium culicis</name>
    <dbReference type="NCBI Taxonomy" id="133412"/>
    <lineage>
        <taxon>Eukaryota</taxon>
        <taxon>Fungi</taxon>
        <taxon>Fungi incertae sedis</taxon>
        <taxon>Zoopagomycota</taxon>
        <taxon>Kickxellomycotina</taxon>
        <taxon>Harpellomycetes</taxon>
        <taxon>Harpellales</taxon>
        <taxon>Legeriomycetaceae</taxon>
        <taxon>Smittium</taxon>
    </lineage>
</organism>
<dbReference type="InterPro" id="IPR036224">
    <property type="entry name" value="GINS_bundle-like_dom_sf"/>
</dbReference>
<keyword evidence="1" id="KW-0539">Nucleus</keyword>
<proteinExistence type="inferred from homology"/>
<dbReference type="STRING" id="133412.A0A1R1X5S4"/>
<evidence type="ECO:0000259" key="2">
    <source>
        <dbReference type="Pfam" id="PF24997"/>
    </source>
</evidence>
<reference evidence="3 4" key="1">
    <citation type="submission" date="2017-01" db="EMBL/GenBank/DDBJ databases">
        <authorList>
            <person name="Mah S.A."/>
            <person name="Swanson W.J."/>
            <person name="Moy G.W."/>
            <person name="Vacquier V.D."/>
        </authorList>
    </citation>
    <scope>NUCLEOTIDE SEQUENCE [LARGE SCALE GENOMIC DNA]</scope>
    <source>
        <strain evidence="3 4">GSMNP</strain>
    </source>
</reference>
<gene>
    <name evidence="3" type="ORF">AYI70_g10613</name>
</gene>
<name>A0A1R1X5S4_9FUNG</name>
<comment type="function">
    <text evidence="1">Required for correct functioning of the GINS complex, a complex that plays an essential role in the initiation of DNA replication, and progression of DNA replication forks. GINS complex seems to bind preferentially to single-stranded DNA.</text>
</comment>
<evidence type="ECO:0000313" key="4">
    <source>
        <dbReference type="Proteomes" id="UP000187283"/>
    </source>
</evidence>
<dbReference type="SUPFAM" id="SSF158573">
    <property type="entry name" value="GINS helical bundle-like"/>
    <property type="match status" value="2"/>
</dbReference>
<evidence type="ECO:0000313" key="3">
    <source>
        <dbReference type="EMBL" id="OMJ09979.1"/>
    </source>
</evidence>
<evidence type="ECO:0000256" key="1">
    <source>
        <dbReference type="RuleBase" id="RU368085"/>
    </source>
</evidence>
<dbReference type="AlphaFoldDB" id="A0A1R1X5S4"/>
<sequence length="284" mass="32466">MLGDEAYQLALEAKRTEADNLPPYNNKQVALVVRQTRQLWESVEKIAKSIEHSQKNPDSKSFDLPISNLDFTSNSQDLSSNISSSQYSSAKIDSQSQNSSLLTDTQKQANLDSQPLMSQLILQHLTVYRNKRILMAYHHRRSEALKRIAWALNLNPHLLSTINNINNSEKNLDLDSEKSHRKKIESTSDSISSFEKQFIIDYTTTVKKYRNSVEASLSLDTDLDFGSKLTKPPRDLFIEVRVIRECGEIQTEFGIVNLERGSQHFLRRTDVENLINLGYLQHIA</sequence>
<comment type="subunit">
    <text evidence="1">Component of the GINS complex.</text>
</comment>
<dbReference type="PANTHER" id="PTHR12914">
    <property type="entry name" value="PARTNER OF SLD5"/>
    <property type="match status" value="1"/>
</dbReference>
<accession>A0A1R1X5S4</accession>
<dbReference type="CDD" id="cd21696">
    <property type="entry name" value="GINS_B_Psf1"/>
    <property type="match status" value="1"/>
</dbReference>
<dbReference type="PANTHER" id="PTHR12914:SF2">
    <property type="entry name" value="DNA REPLICATION COMPLEX GINS PROTEIN PSF1"/>
    <property type="match status" value="1"/>
</dbReference>
<dbReference type="Gene3D" id="1.20.58.1030">
    <property type="match status" value="1"/>
</dbReference>
<dbReference type="Pfam" id="PF24997">
    <property type="entry name" value="PSF1_C"/>
    <property type="match status" value="1"/>
</dbReference>
<keyword evidence="1" id="KW-0235">DNA replication</keyword>
<feature type="domain" description="DNA replication complex GINS protein PSF1 C-terminal" evidence="2">
    <location>
        <begin position="235"/>
        <end position="283"/>
    </location>
</feature>
<comment type="similarity">
    <text evidence="1">Belongs to the GINS1/PSF1 family.</text>
</comment>
<dbReference type="Proteomes" id="UP000187283">
    <property type="component" value="Unassembled WGS sequence"/>
</dbReference>
<comment type="caution">
    <text evidence="3">The sequence shown here is derived from an EMBL/GenBank/DDBJ whole genome shotgun (WGS) entry which is preliminary data.</text>
</comment>
<dbReference type="InterPro" id="IPR056783">
    <property type="entry name" value="PSF1_C"/>
</dbReference>
<dbReference type="GO" id="GO:1902983">
    <property type="term" value="P:DNA strand elongation involved in mitotic DNA replication"/>
    <property type="evidence" value="ECO:0007669"/>
    <property type="project" value="TreeGrafter"/>
</dbReference>
<keyword evidence="4" id="KW-1185">Reference proteome</keyword>
<dbReference type="InterPro" id="IPR005339">
    <property type="entry name" value="GINS_Psf1"/>
</dbReference>